<reference evidence="3" key="1">
    <citation type="submission" date="2022-10" db="EMBL/GenBank/DDBJ databases">
        <title>The complete genomes of actinobacterial strains from the NBC collection.</title>
        <authorList>
            <person name="Joergensen T.S."/>
            <person name="Alvarez Arevalo M."/>
            <person name="Sterndorff E.B."/>
            <person name="Faurdal D."/>
            <person name="Vuksanovic O."/>
            <person name="Mourched A.-S."/>
            <person name="Charusanti P."/>
            <person name="Shaw S."/>
            <person name="Blin K."/>
            <person name="Weber T."/>
        </authorList>
    </citation>
    <scope>NUCLEOTIDE SEQUENCE</scope>
    <source>
        <strain evidence="3">NBC_00302</strain>
    </source>
</reference>
<feature type="compositionally biased region" description="Basic and acidic residues" evidence="2">
    <location>
        <begin position="9"/>
        <end position="23"/>
    </location>
</feature>
<dbReference type="GeneID" id="93759497"/>
<dbReference type="Gene3D" id="3.40.140.10">
    <property type="entry name" value="Cytidine Deaminase, domain 2"/>
    <property type="match status" value="1"/>
</dbReference>
<dbReference type="RefSeq" id="WP_328733677.1">
    <property type="nucleotide sequence ID" value="NZ_CP108038.1"/>
</dbReference>
<keyword evidence="1" id="KW-0175">Coiled coil</keyword>
<accession>A0ABZ1QQK8</accession>
<evidence type="ECO:0000256" key="2">
    <source>
        <dbReference type="SAM" id="MobiDB-lite"/>
    </source>
</evidence>
<evidence type="ECO:0000313" key="3">
    <source>
        <dbReference type="EMBL" id="WUN84760.1"/>
    </source>
</evidence>
<protein>
    <submittedName>
        <fullName evidence="3">Uncharacterized protein</fullName>
    </submittedName>
</protein>
<feature type="coiled-coil region" evidence="1">
    <location>
        <begin position="221"/>
        <end position="283"/>
    </location>
</feature>
<dbReference type="EMBL" id="CP108038">
    <property type="protein sequence ID" value="WUN84760.1"/>
    <property type="molecule type" value="Genomic_DNA"/>
</dbReference>
<feature type="region of interest" description="Disordered" evidence="2">
    <location>
        <begin position="1"/>
        <end position="29"/>
    </location>
</feature>
<dbReference type="Proteomes" id="UP001432071">
    <property type="component" value="Chromosome"/>
</dbReference>
<sequence>MTGVSDGGPGKEIEVRRAGRPPELDGAAPAESQELGVLLRRLVFDPLKGCGYGFREISGALGAGYSTATVSRVSRATRVPTFVELGRLMEFTAQVTGAGLGREQQMVVRAAHLAALKATGSSLYELFMAEQACQAYQVECERVEQLQRAQQVELVRAHRLLFRARRREAAERAAAARLRQEREQTASRLEQTRSVLEDVQTSAVLEVAARRAEILSLRQALGRAQMLNRQAELQLAGARRELAQAQERLQAQVAGGQAVAQELSVVTATLQQVRAERDALREEDARRAVLDEAGAAVRRAEREMSGHQAHVGGVPVQGGAVPQDAGVSDELLQAALFGSEEELADLLADLGDRADGQALSFVLDAAASRPAEEIGALLQALGEAGYWQYKEQLLRHTAEQPAAAVVELLHALEDSEALTDIGLVFDAAALGDVSTLVRYLLQRDLRVYAARLLDAVVRRRPVKDVVDLLAVLEADGRRHEADGVVRDAATHRSPRDVLALLTRLEELGEAPRYLGVALGAASLRKPQAIAALHQQLTDAEKGAMAVTLMDHASRQAVTVVAETVALLAVDTVDGAGLRQIVESFVRRRCELLWQLLTHLVPRSRPAVAGVLRLLGQMLPPDSLAPLAQRTLDCLPPLKLEEGEPPREGVDILLSAAAARESAQIADLVQALGDQRRDAADILVKHALNRPPADAARTVTALLSTGTDEDRLIRLAIAGAPGLEGVLALAGVLEPTTQRRLRSELVLSAGACPAFHAVSVVGALRRRQPGWMAQALLEGVALRHEDLVAEQALELHRHGQRPYAQLLLSAAATVPGTAARTAAALWEKGLTEDAVWLWTRHAQMSSADQLAHAICQSPAGCVTAFIRCCVHTVAPGRAAELINALAHRAHEHLALAVLSEAATTPPAWILACADALDGNGHTGQAAWLRERAHSPGDAPLWPPPENAAEAASATSRLYDMGYSAHADEMLAHLINLSSTQDTGSSVPMIGLLSLLNAIPARARQRLLTGIVDLPDLVGTATPEYLAHLLQFLTESPALRARLFALPAHNQSGHVQALLTAMDTLAEGDPVRQEILDASVCVHNMLELTGIARRTLAGGKRQTARRLIWHALHRRPLTDLPPLVRLAVTHNLAGRQEIHTILRQIHPGTEHDILACLDEAFRPEFHLQVPRSGHRSALVIPPHLHEMISLHVLQTLPATACGIIVGPRTSRRLTNCQHLNPAPALPVLLGERHPVPRTATSALLRDNEEIKAVYYALSSNVPYPSPADIARVTPSAKHYLIVTFHDTPTDSSPDKIETLRAFTVHGNTIQEKQVLVAPDDTPPFDLQGRKHKRPSP</sequence>
<evidence type="ECO:0000256" key="1">
    <source>
        <dbReference type="SAM" id="Coils"/>
    </source>
</evidence>
<gene>
    <name evidence="3" type="ORF">OHT53_00990</name>
</gene>
<keyword evidence="4" id="KW-1185">Reference proteome</keyword>
<proteinExistence type="predicted"/>
<evidence type="ECO:0000313" key="4">
    <source>
        <dbReference type="Proteomes" id="UP001432071"/>
    </source>
</evidence>
<organism evidence="3 4">
    <name type="scientific">Streptomyces bobili</name>
    <dbReference type="NCBI Taxonomy" id="67280"/>
    <lineage>
        <taxon>Bacteria</taxon>
        <taxon>Bacillati</taxon>
        <taxon>Actinomycetota</taxon>
        <taxon>Actinomycetes</taxon>
        <taxon>Kitasatosporales</taxon>
        <taxon>Streptomycetaceae</taxon>
        <taxon>Streptomyces</taxon>
    </lineage>
</organism>
<name>A0ABZ1QQK8_9ACTN</name>